<proteinExistence type="predicted"/>
<dbReference type="GeneID" id="34606418"/>
<gene>
    <name evidence="1" type="ORF">AYO21_11320</name>
</gene>
<dbReference type="OrthoDB" id="2967263at2759"/>
<dbReference type="AlphaFoldDB" id="A0A177ERG1"/>
<accession>A0A177ERG1</accession>
<dbReference type="EMBL" id="LVKK01000153">
    <property type="protein sequence ID" value="OAG34538.1"/>
    <property type="molecule type" value="Genomic_DNA"/>
</dbReference>
<dbReference type="InterPro" id="IPR009097">
    <property type="entry name" value="Cyclic_Pdiesterase"/>
</dbReference>
<dbReference type="SUPFAM" id="SSF55144">
    <property type="entry name" value="LigT-like"/>
    <property type="match status" value="1"/>
</dbReference>
<organism evidence="1 2">
    <name type="scientific">Fonsecaea monophora</name>
    <dbReference type="NCBI Taxonomy" id="254056"/>
    <lineage>
        <taxon>Eukaryota</taxon>
        <taxon>Fungi</taxon>
        <taxon>Dikarya</taxon>
        <taxon>Ascomycota</taxon>
        <taxon>Pezizomycotina</taxon>
        <taxon>Eurotiomycetes</taxon>
        <taxon>Chaetothyriomycetidae</taxon>
        <taxon>Chaetothyriales</taxon>
        <taxon>Herpotrichiellaceae</taxon>
        <taxon>Fonsecaea</taxon>
    </lineage>
</organism>
<name>A0A177ERG1_9EURO</name>
<protein>
    <submittedName>
        <fullName evidence="1">Uncharacterized protein</fullName>
    </submittedName>
</protein>
<dbReference type="Proteomes" id="UP000077002">
    <property type="component" value="Unassembled WGS sequence"/>
</dbReference>
<keyword evidence="2" id="KW-1185">Reference proteome</keyword>
<dbReference type="RefSeq" id="XP_022506490.1">
    <property type="nucleotide sequence ID" value="XM_022661216.1"/>
</dbReference>
<comment type="caution">
    <text evidence="1">The sequence shown here is derived from an EMBL/GenBank/DDBJ whole genome shotgun (WGS) entry which is preliminary data.</text>
</comment>
<reference evidence="1 2" key="1">
    <citation type="submission" date="2016-03" db="EMBL/GenBank/DDBJ databases">
        <title>Draft genome sequence of the Fonsecaea monophora CBS 269.37.</title>
        <authorList>
            <person name="Bombassaro A."/>
            <person name="Vinicius W.A."/>
            <person name="De Hoog S."/>
            <person name="Sun J."/>
            <person name="Souza E.M."/>
            <person name="Raittz R.T."/>
            <person name="Costa F."/>
            <person name="Leao A.C."/>
            <person name="Tadra-Sfeir M.Z."/>
            <person name="Baura V."/>
            <person name="Balsanelli E."/>
            <person name="Pedrosa F.O."/>
            <person name="Moreno L.F."/>
            <person name="Steffens M.B."/>
            <person name="Xi L."/>
            <person name="Bocca A.L."/>
            <person name="Felipe M.S."/>
            <person name="Teixeira M."/>
            <person name="Telles Filho F.Q."/>
            <person name="Azevedo C.M."/>
            <person name="Gomes R."/>
            <person name="Vicente V.A."/>
        </authorList>
    </citation>
    <scope>NUCLEOTIDE SEQUENCE [LARGE SCALE GENOMIC DNA]</scope>
    <source>
        <strain evidence="1 2">CBS 269.37</strain>
    </source>
</reference>
<sequence length="344" mass="38767">MAKVNFEDLSGSSTPVTANPFDGLINACHGDPKLIQERYATHRTTRNAQQREKILSDDFKGWILDEHLVKLDGPRKDLSYIDPRHCLVFWGRPPQRVKTLVDVIQSKLKDAAPGMLPESYRVRATHHTDLWLMPLDNLHMTVMEVAHSKTESEITDLMNTLKDHCKSIADHTSSHRARLVKPLLSYDSAALALSFVPAAWESPSNGRTADDDRYTYHHLRRDTYATITDSGIQVGSRYVVPSAHLTIARFNSPNVFGGDPLDESVTLDIKKRKRWIGELEMINKWLEAEYWPQEGHLIMPGGEWVVGEEKGLDFRNGTLWYGGGATIYLGEGFVYGDTPAAKIS</sequence>
<evidence type="ECO:0000313" key="1">
    <source>
        <dbReference type="EMBL" id="OAG34538.1"/>
    </source>
</evidence>
<evidence type="ECO:0000313" key="2">
    <source>
        <dbReference type="Proteomes" id="UP000077002"/>
    </source>
</evidence>